<dbReference type="Proteomes" id="UP000250043">
    <property type="component" value="Unassembled WGS sequence"/>
</dbReference>
<accession>A0A8E2DVA6</accession>
<dbReference type="EMBL" id="KV722331">
    <property type="protein sequence ID" value="OCH96267.1"/>
    <property type="molecule type" value="Genomic_DNA"/>
</dbReference>
<evidence type="ECO:0000313" key="1">
    <source>
        <dbReference type="EMBL" id="OCH96267.1"/>
    </source>
</evidence>
<gene>
    <name evidence="1" type="ORF">OBBRIDRAFT_718812</name>
</gene>
<dbReference type="OrthoDB" id="3017409at2759"/>
<keyword evidence="2" id="KW-1185">Reference proteome</keyword>
<name>A0A8E2DVA6_9APHY</name>
<sequence>MDAAVTPPLRIQTSNSTPISSQLARAHLKNFIGDFEQRGAATSGGDSTVIAQLRKVADALREERDIVNKTVEAS</sequence>
<protein>
    <submittedName>
        <fullName evidence="1">Uncharacterized protein</fullName>
    </submittedName>
</protein>
<proteinExistence type="predicted"/>
<dbReference type="AlphaFoldDB" id="A0A8E2DVA6"/>
<evidence type="ECO:0000313" key="2">
    <source>
        <dbReference type="Proteomes" id="UP000250043"/>
    </source>
</evidence>
<organism evidence="1 2">
    <name type="scientific">Obba rivulosa</name>
    <dbReference type="NCBI Taxonomy" id="1052685"/>
    <lineage>
        <taxon>Eukaryota</taxon>
        <taxon>Fungi</taxon>
        <taxon>Dikarya</taxon>
        <taxon>Basidiomycota</taxon>
        <taxon>Agaricomycotina</taxon>
        <taxon>Agaricomycetes</taxon>
        <taxon>Polyporales</taxon>
        <taxon>Gelatoporiaceae</taxon>
        <taxon>Obba</taxon>
    </lineage>
</organism>
<reference evidence="1 2" key="1">
    <citation type="submission" date="2016-07" db="EMBL/GenBank/DDBJ databases">
        <title>Draft genome of the white-rot fungus Obba rivulosa 3A-2.</title>
        <authorList>
            <consortium name="DOE Joint Genome Institute"/>
            <person name="Miettinen O."/>
            <person name="Riley R."/>
            <person name="Acob R."/>
            <person name="Barry K."/>
            <person name="Cullen D."/>
            <person name="De Vries R."/>
            <person name="Hainaut M."/>
            <person name="Hatakka A."/>
            <person name="Henrissat B."/>
            <person name="Hilden K."/>
            <person name="Kuo R."/>
            <person name="Labutti K."/>
            <person name="Lipzen A."/>
            <person name="Makela M.R."/>
            <person name="Sandor L."/>
            <person name="Spatafora J.W."/>
            <person name="Grigoriev I.V."/>
            <person name="Hibbett D.S."/>
        </authorList>
    </citation>
    <scope>NUCLEOTIDE SEQUENCE [LARGE SCALE GENOMIC DNA]</scope>
    <source>
        <strain evidence="1 2">3A-2</strain>
    </source>
</reference>